<reference evidence="5 6" key="1">
    <citation type="submission" date="2015-09" db="EMBL/GenBank/DDBJ databases">
        <authorList>
            <person name="Jackson K.R."/>
            <person name="Lunt B.L."/>
            <person name="Fisher J.N.B."/>
            <person name="Gardner A.V."/>
            <person name="Bailey M.E."/>
            <person name="Deus L.M."/>
            <person name="Earl A.S."/>
            <person name="Gibby P.D."/>
            <person name="Hartmann K.A."/>
            <person name="Liu J.E."/>
            <person name="Manci A.M."/>
            <person name="Nielsen D.A."/>
            <person name="Solomon M.B."/>
            <person name="Breakwell D.P."/>
            <person name="Burnett S.H."/>
            <person name="Grose J.H."/>
        </authorList>
    </citation>
    <scope>NUCLEOTIDE SEQUENCE [LARGE SCALE GENOMIC DNA]</scope>
    <source>
        <strain evidence="5 6">16</strain>
    </source>
</reference>
<dbReference type="PANTHER" id="PTHR42792">
    <property type="entry name" value="FLAGELLIN"/>
    <property type="match status" value="1"/>
</dbReference>
<comment type="caution">
    <text evidence="5">The sequence shown here is derived from an EMBL/GenBank/DDBJ whole genome shotgun (WGS) entry which is preliminary data.</text>
</comment>
<organism evidence="5 6">
    <name type="scientific">Prosthecodimorpha hirschii</name>
    <dbReference type="NCBI Taxonomy" id="665126"/>
    <lineage>
        <taxon>Bacteria</taxon>
        <taxon>Pseudomonadati</taxon>
        <taxon>Pseudomonadota</taxon>
        <taxon>Alphaproteobacteria</taxon>
        <taxon>Hyphomicrobiales</taxon>
        <taxon>Ancalomicrobiaceae</taxon>
        <taxon>Prosthecodimorpha</taxon>
    </lineage>
</organism>
<dbReference type="InterPro" id="IPR001492">
    <property type="entry name" value="Flagellin"/>
</dbReference>
<reference evidence="5 6" key="2">
    <citation type="submission" date="2015-10" db="EMBL/GenBank/DDBJ databases">
        <title>Draft Genome Sequence of Prosthecomicrobium hirschii ATCC 27832.</title>
        <authorList>
            <person name="Daniel J."/>
            <person name="Givan S.A."/>
            <person name="Brun Y.V."/>
            <person name="Brown P.J."/>
        </authorList>
    </citation>
    <scope>NUCLEOTIDE SEQUENCE [LARGE SCALE GENOMIC DNA]</scope>
    <source>
        <strain evidence="5 6">16</strain>
    </source>
</reference>
<sequence>MAMRVATFSGTSDLVQAAMRVQAEQADATLQQASGKVATDYGGYGAGAGRIIALETYIDRTTIYEKAATAARSQVEAAASAVGSMADLLNQFTSALTSIDASLSDGSTLQETAASILDQMTALMNTKYQGRYLFAGSATDLAPVVQDAIAPQSTPTSADTSYYAGTDETASVRVSAEEVIRYGVTADDAGFETALRALSLIAGADLSGGGYDDATLTEARSLVDTAVSGLSTAQARLGLSSAALESAITARQDDRTYAETELSGKTDIDVAAVAARLSSYQTQLEAAYAAIGKIQSLRLSDFLK</sequence>
<dbReference type="AlphaFoldDB" id="A0A0P6W8B4"/>
<dbReference type="STRING" id="665126.ABB55_16410"/>
<keyword evidence="6" id="KW-1185">Reference proteome</keyword>
<dbReference type="GO" id="GO:0005198">
    <property type="term" value="F:structural molecule activity"/>
    <property type="evidence" value="ECO:0007669"/>
    <property type="project" value="InterPro"/>
</dbReference>
<keyword evidence="3" id="KW-0975">Bacterial flagellum</keyword>
<name>A0A0P6W8B4_9HYPH</name>
<dbReference type="GO" id="GO:0009288">
    <property type="term" value="C:bacterial-type flagellum"/>
    <property type="evidence" value="ECO:0007669"/>
    <property type="project" value="UniProtKB-SubCell"/>
</dbReference>
<evidence type="ECO:0000256" key="1">
    <source>
        <dbReference type="ARBA" id="ARBA00004365"/>
    </source>
</evidence>
<comment type="subcellular location">
    <subcellularLocation>
        <location evidence="1">Bacterial flagellum</location>
    </subcellularLocation>
</comment>
<evidence type="ECO:0000256" key="2">
    <source>
        <dbReference type="ARBA" id="ARBA00005709"/>
    </source>
</evidence>
<dbReference type="Proteomes" id="UP000048984">
    <property type="component" value="Unassembled WGS sequence"/>
</dbReference>
<evidence type="ECO:0000256" key="3">
    <source>
        <dbReference type="ARBA" id="ARBA00023143"/>
    </source>
</evidence>
<dbReference type="RefSeq" id="WP_054359764.1">
    <property type="nucleotide sequence ID" value="NZ_LJYW01000001.1"/>
</dbReference>
<gene>
    <name evidence="5" type="ORF">ABB55_16410</name>
</gene>
<evidence type="ECO:0000313" key="5">
    <source>
        <dbReference type="EMBL" id="KPL53600.1"/>
    </source>
</evidence>
<dbReference type="InterPro" id="IPR046358">
    <property type="entry name" value="Flagellin_C"/>
</dbReference>
<dbReference type="PANTHER" id="PTHR42792:SF1">
    <property type="entry name" value="FLAGELLAR HOOK-ASSOCIATED PROTEIN 3"/>
    <property type="match status" value="1"/>
</dbReference>
<evidence type="ECO:0000313" key="6">
    <source>
        <dbReference type="Proteomes" id="UP000048984"/>
    </source>
</evidence>
<proteinExistence type="inferred from homology"/>
<dbReference type="Gene3D" id="1.20.1330.10">
    <property type="entry name" value="f41 fragment of flagellin, N-terminal domain"/>
    <property type="match status" value="1"/>
</dbReference>
<evidence type="ECO:0000259" key="4">
    <source>
        <dbReference type="Pfam" id="PF00700"/>
    </source>
</evidence>
<dbReference type="Pfam" id="PF00700">
    <property type="entry name" value="Flagellin_C"/>
    <property type="match status" value="1"/>
</dbReference>
<feature type="domain" description="Flagellin C-terminal" evidence="4">
    <location>
        <begin position="222"/>
        <end position="298"/>
    </location>
</feature>
<dbReference type="EMBL" id="LJYW01000001">
    <property type="protein sequence ID" value="KPL53600.1"/>
    <property type="molecule type" value="Genomic_DNA"/>
</dbReference>
<comment type="similarity">
    <text evidence="2">Belongs to the bacterial flagellin family.</text>
</comment>
<accession>A0A0P6W8B4</accession>
<dbReference type="SUPFAM" id="SSF64518">
    <property type="entry name" value="Phase 1 flagellin"/>
    <property type="match status" value="1"/>
</dbReference>
<protein>
    <recommendedName>
        <fullName evidence="4">Flagellin C-terminal domain-containing protein</fullName>
    </recommendedName>
</protein>
<dbReference type="NCBIfam" id="NF006489">
    <property type="entry name" value="PRK08913.1"/>
    <property type="match status" value="1"/>
</dbReference>